<sequence>MKKIKIKGIEDSNHYYLLESKELEKKEIGDLASFFVEEDEIVRIIKEADAHFTANQFIVMKVGQNNSSVEYLLFDEDSRFDYI</sequence>
<gene>
    <name evidence="1" type="ORF">SOP96_13280</name>
</gene>
<comment type="caution">
    <text evidence="1">The sequence shown here is derived from an EMBL/GenBank/DDBJ whole genome shotgun (WGS) entry which is preliminary data.</text>
</comment>
<dbReference type="RefSeq" id="WP_326321416.1">
    <property type="nucleotide sequence ID" value="NZ_JAYLAA010000043.1"/>
</dbReference>
<dbReference type="Proteomes" id="UP001348397">
    <property type="component" value="Unassembled WGS sequence"/>
</dbReference>
<protein>
    <submittedName>
        <fullName evidence="1">Uncharacterized protein</fullName>
    </submittedName>
</protein>
<evidence type="ECO:0000313" key="2">
    <source>
        <dbReference type="Proteomes" id="UP001348397"/>
    </source>
</evidence>
<organism evidence="1 2">
    <name type="scientific">Chryseobacterium salviniae</name>
    <dbReference type="NCBI Taxonomy" id="3101750"/>
    <lineage>
        <taxon>Bacteria</taxon>
        <taxon>Pseudomonadati</taxon>
        <taxon>Bacteroidota</taxon>
        <taxon>Flavobacteriia</taxon>
        <taxon>Flavobacteriales</taxon>
        <taxon>Weeksellaceae</taxon>
        <taxon>Chryseobacterium group</taxon>
        <taxon>Chryseobacterium</taxon>
    </lineage>
</organism>
<reference evidence="1 2" key="1">
    <citation type="submission" date="2024-01" db="EMBL/GenBank/DDBJ databases">
        <title>Chryseobacterium sp. T9W2-O.</title>
        <authorList>
            <person name="Maltman C."/>
        </authorList>
    </citation>
    <scope>NUCLEOTIDE SEQUENCE [LARGE SCALE GENOMIC DNA]</scope>
    <source>
        <strain evidence="1 2">T9W2-O</strain>
    </source>
</reference>
<keyword evidence="2" id="KW-1185">Reference proteome</keyword>
<evidence type="ECO:0000313" key="1">
    <source>
        <dbReference type="EMBL" id="MEC3876690.1"/>
    </source>
</evidence>
<dbReference type="EMBL" id="JAYLAA010000043">
    <property type="protein sequence ID" value="MEC3876690.1"/>
    <property type="molecule type" value="Genomic_DNA"/>
</dbReference>
<name>A0ABU6HUJ0_9FLAO</name>
<accession>A0ABU6HUJ0</accession>
<proteinExistence type="predicted"/>